<name>A0AB36G1T5_ALTMA</name>
<accession>A0AB36G1T5</accession>
<reference evidence="1 2" key="1">
    <citation type="submission" date="2016-09" db="EMBL/GenBank/DDBJ databases">
        <title>Draft Genome Sequence of four Alteromonas macleodii strains isolated from copper coupons and grown long-term at elevated copper levels.</title>
        <authorList>
            <person name="Cusick K."/>
            <person name="Dale J."/>
            <person name="Little B."/>
            <person name="Biffinger J."/>
        </authorList>
    </citation>
    <scope>NUCLEOTIDE SEQUENCE [LARGE SCALE GENOMIC DNA]</scope>
    <source>
        <strain evidence="1 2">KCP01</strain>
    </source>
</reference>
<protein>
    <submittedName>
        <fullName evidence="1">Uncharacterized protein</fullName>
    </submittedName>
</protein>
<evidence type="ECO:0000313" key="1">
    <source>
        <dbReference type="EMBL" id="OES33804.1"/>
    </source>
</evidence>
<gene>
    <name evidence="1" type="ORF">BFV95_0726</name>
</gene>
<dbReference type="Proteomes" id="UP000095392">
    <property type="component" value="Unassembled WGS sequence"/>
</dbReference>
<dbReference type="AlphaFoldDB" id="A0AB36G1T5"/>
<proteinExistence type="predicted"/>
<sequence>MNCKAKLYEKTLENMRTNHTAENKKTHKACVFIIFKVKD</sequence>
<dbReference type="EMBL" id="MIPY01000008">
    <property type="protein sequence ID" value="OES33804.1"/>
    <property type="molecule type" value="Genomic_DNA"/>
</dbReference>
<organism evidence="1 2">
    <name type="scientific">Alteromonas macleodii</name>
    <name type="common">Pseudoalteromonas macleodii</name>
    <dbReference type="NCBI Taxonomy" id="28108"/>
    <lineage>
        <taxon>Bacteria</taxon>
        <taxon>Pseudomonadati</taxon>
        <taxon>Pseudomonadota</taxon>
        <taxon>Gammaproteobacteria</taxon>
        <taxon>Alteromonadales</taxon>
        <taxon>Alteromonadaceae</taxon>
        <taxon>Alteromonas/Salinimonas group</taxon>
        <taxon>Alteromonas</taxon>
    </lineage>
</organism>
<comment type="caution">
    <text evidence="1">The sequence shown here is derived from an EMBL/GenBank/DDBJ whole genome shotgun (WGS) entry which is preliminary data.</text>
</comment>
<keyword evidence="2" id="KW-1185">Reference proteome</keyword>
<evidence type="ECO:0000313" key="2">
    <source>
        <dbReference type="Proteomes" id="UP000095392"/>
    </source>
</evidence>